<dbReference type="PANTHER" id="PTHR30106:SF2">
    <property type="entry name" value="UPF0324 INNER MEMBRANE PROTEIN YEIH"/>
    <property type="match status" value="1"/>
</dbReference>
<dbReference type="Pfam" id="PF03601">
    <property type="entry name" value="Cons_hypoth698"/>
    <property type="match status" value="1"/>
</dbReference>
<evidence type="ECO:0000256" key="5">
    <source>
        <dbReference type="ARBA" id="ARBA00022989"/>
    </source>
</evidence>
<comment type="similarity">
    <text evidence="2">Belongs to the UPF0324 family.</text>
</comment>
<feature type="transmembrane region" description="Helical" evidence="7">
    <location>
        <begin position="67"/>
        <end position="86"/>
    </location>
</feature>
<feature type="transmembrane region" description="Helical" evidence="7">
    <location>
        <begin position="12"/>
        <end position="33"/>
    </location>
</feature>
<keyword evidence="6 7" id="KW-0472">Membrane</keyword>
<keyword evidence="3" id="KW-1003">Cell membrane</keyword>
<dbReference type="EMBL" id="BMFJ01000002">
    <property type="protein sequence ID" value="GGE39914.1"/>
    <property type="molecule type" value="Genomic_DNA"/>
</dbReference>
<dbReference type="GO" id="GO:0005886">
    <property type="term" value="C:plasma membrane"/>
    <property type="evidence" value="ECO:0007669"/>
    <property type="project" value="UniProtKB-SubCell"/>
</dbReference>
<evidence type="ECO:0000256" key="1">
    <source>
        <dbReference type="ARBA" id="ARBA00004651"/>
    </source>
</evidence>
<evidence type="ECO:0000256" key="7">
    <source>
        <dbReference type="SAM" id="Phobius"/>
    </source>
</evidence>
<keyword evidence="4 7" id="KW-0812">Transmembrane</keyword>
<protein>
    <submittedName>
        <fullName evidence="8">UPF0324 membrane protein</fullName>
    </submittedName>
</protein>
<proteinExistence type="inferred from homology"/>
<feature type="transmembrane region" description="Helical" evidence="7">
    <location>
        <begin position="92"/>
        <end position="114"/>
    </location>
</feature>
<dbReference type="AlphaFoldDB" id="A0A917ADA2"/>
<keyword evidence="5 7" id="KW-1133">Transmembrane helix</keyword>
<feature type="transmembrane region" description="Helical" evidence="7">
    <location>
        <begin position="305"/>
        <end position="328"/>
    </location>
</feature>
<evidence type="ECO:0000256" key="6">
    <source>
        <dbReference type="ARBA" id="ARBA00023136"/>
    </source>
</evidence>
<name>A0A917ADA2_9RHOB</name>
<comment type="caution">
    <text evidence="8">The sequence shown here is derived from an EMBL/GenBank/DDBJ whole genome shotgun (WGS) entry which is preliminary data.</text>
</comment>
<dbReference type="RefSeq" id="WP_188478560.1">
    <property type="nucleotide sequence ID" value="NZ_BMFJ01000002.1"/>
</dbReference>
<feature type="transmembrane region" description="Helical" evidence="7">
    <location>
        <begin position="126"/>
        <end position="146"/>
    </location>
</feature>
<sequence>MSDTTGPSVRDRLARIAPGLALCMVVAAAARFLSEHYGAPQMLFALLLGMALHFLTEDARSAAGIDFAARVLLRLGVALLGVRITFDEVGHLGAGAVVWMAAGVALTIAVGALAVRLTGLDRRFGILSGGAVAICGASAAMAIAAVLPRDERSERDTILVVVTVTALSTLAMILYPMITATLGLGDRAAGLFLGGTIHDVAQVVGAGYSVSPETGDTATIAKLFRVAMLVPVVLLIGLRHRAGGHRAPLPLFVVGFAALVVLNSAGAVPAAAAGWLTTLSGWCLVTAIAALGIKTSLRSLFEVGSAPLLLLLGETVVLALWIGLGIALGY</sequence>
<feature type="transmembrane region" description="Helical" evidence="7">
    <location>
        <begin position="39"/>
        <end position="55"/>
    </location>
</feature>
<dbReference type="InterPro" id="IPR018383">
    <property type="entry name" value="UPF0324_pro"/>
</dbReference>
<dbReference type="Proteomes" id="UP000612855">
    <property type="component" value="Unassembled WGS sequence"/>
</dbReference>
<evidence type="ECO:0000256" key="3">
    <source>
        <dbReference type="ARBA" id="ARBA00022475"/>
    </source>
</evidence>
<gene>
    <name evidence="8" type="ORF">GCM10011360_29460</name>
</gene>
<evidence type="ECO:0000313" key="9">
    <source>
        <dbReference type="Proteomes" id="UP000612855"/>
    </source>
</evidence>
<comment type="subcellular location">
    <subcellularLocation>
        <location evidence="1">Cell membrane</location>
        <topology evidence="1">Multi-pass membrane protein</topology>
    </subcellularLocation>
</comment>
<feature type="transmembrane region" description="Helical" evidence="7">
    <location>
        <begin position="272"/>
        <end position="293"/>
    </location>
</feature>
<reference evidence="9" key="1">
    <citation type="journal article" date="2019" name="Int. J. Syst. Evol. Microbiol.">
        <title>The Global Catalogue of Microorganisms (GCM) 10K type strain sequencing project: providing services to taxonomists for standard genome sequencing and annotation.</title>
        <authorList>
            <consortium name="The Broad Institute Genomics Platform"/>
            <consortium name="The Broad Institute Genome Sequencing Center for Infectious Disease"/>
            <person name="Wu L."/>
            <person name="Ma J."/>
        </authorList>
    </citation>
    <scope>NUCLEOTIDE SEQUENCE [LARGE SCALE GENOMIC DNA]</scope>
    <source>
        <strain evidence="9">CGMCC 1.12664</strain>
    </source>
</reference>
<evidence type="ECO:0000256" key="4">
    <source>
        <dbReference type="ARBA" id="ARBA00022692"/>
    </source>
</evidence>
<evidence type="ECO:0000256" key="2">
    <source>
        <dbReference type="ARBA" id="ARBA00007977"/>
    </source>
</evidence>
<accession>A0A917ADA2</accession>
<feature type="transmembrane region" description="Helical" evidence="7">
    <location>
        <begin position="249"/>
        <end position="266"/>
    </location>
</feature>
<evidence type="ECO:0000313" key="8">
    <source>
        <dbReference type="EMBL" id="GGE39914.1"/>
    </source>
</evidence>
<feature type="transmembrane region" description="Helical" evidence="7">
    <location>
        <begin position="158"/>
        <end position="178"/>
    </location>
</feature>
<organism evidence="8 9">
    <name type="scientific">Primorskyibacter flagellatus</name>
    <dbReference type="NCBI Taxonomy" id="1387277"/>
    <lineage>
        <taxon>Bacteria</taxon>
        <taxon>Pseudomonadati</taxon>
        <taxon>Pseudomonadota</taxon>
        <taxon>Alphaproteobacteria</taxon>
        <taxon>Rhodobacterales</taxon>
        <taxon>Roseobacteraceae</taxon>
        <taxon>Primorskyibacter</taxon>
    </lineage>
</organism>
<dbReference type="PANTHER" id="PTHR30106">
    <property type="entry name" value="INNER MEMBRANE PROTEIN YEIH-RELATED"/>
    <property type="match status" value="1"/>
</dbReference>
<keyword evidence="9" id="KW-1185">Reference proteome</keyword>